<evidence type="ECO:0000313" key="3">
    <source>
        <dbReference type="Proteomes" id="UP000610846"/>
    </source>
</evidence>
<keyword evidence="1" id="KW-0472">Membrane</keyword>
<keyword evidence="3" id="KW-1185">Reference proteome</keyword>
<protein>
    <submittedName>
        <fullName evidence="2">Uncharacterized protein</fullName>
    </submittedName>
</protein>
<sequence>MLSMDEVVERAARTRRRRRAAVWIAAVLAVLVLLGVVVWQVVARTARLEPGSLSWWDGPTVASCAIRDDEPAANVVGSQDPEARVVYSVRNPNRVAVRLTAGDDVLRFQRELFDPTGDFQGAPSEDLVDSVVVPPGEEAFVQLEPDMSGSWISGSYVSLSLGFDVLGIERSESLAIDPVVLLVNGSSADATLVAEATLEGCGT</sequence>
<dbReference type="Proteomes" id="UP000610846">
    <property type="component" value="Unassembled WGS sequence"/>
</dbReference>
<evidence type="ECO:0000256" key="1">
    <source>
        <dbReference type="SAM" id="Phobius"/>
    </source>
</evidence>
<proteinExistence type="predicted"/>
<accession>A0A927PEQ3</accession>
<reference evidence="2" key="1">
    <citation type="journal article" date="2018" name="Curr. Microbiol.">
        <title>Cellulosimicrobium arenosum sp. nov., Isolated from Marine Sediment Sand.</title>
        <authorList>
            <person name="Oh M."/>
            <person name="Kim J.H."/>
            <person name="Yoon J.H."/>
            <person name="Schumann P."/>
            <person name="Kim W."/>
        </authorList>
    </citation>
    <scope>NUCLEOTIDE SEQUENCE</scope>
    <source>
        <strain evidence="2">KCTC 49039</strain>
    </source>
</reference>
<gene>
    <name evidence="2" type="ORF">IF651_11975</name>
</gene>
<name>A0A927PEQ3_9MICO</name>
<feature type="transmembrane region" description="Helical" evidence="1">
    <location>
        <begin position="20"/>
        <end position="42"/>
    </location>
</feature>
<dbReference type="AlphaFoldDB" id="A0A927PEQ3"/>
<comment type="caution">
    <text evidence="2">The sequence shown here is derived from an EMBL/GenBank/DDBJ whole genome shotgun (WGS) entry which is preliminary data.</text>
</comment>
<dbReference type="RefSeq" id="WP_191829355.1">
    <property type="nucleotide sequence ID" value="NZ_JACYHB010000009.1"/>
</dbReference>
<keyword evidence="1" id="KW-0812">Transmembrane</keyword>
<organism evidence="2 3">
    <name type="scientific">Cellulosimicrobium arenosum</name>
    <dbReference type="NCBI Taxonomy" id="2708133"/>
    <lineage>
        <taxon>Bacteria</taxon>
        <taxon>Bacillati</taxon>
        <taxon>Actinomycetota</taxon>
        <taxon>Actinomycetes</taxon>
        <taxon>Micrococcales</taxon>
        <taxon>Promicromonosporaceae</taxon>
        <taxon>Cellulosimicrobium</taxon>
    </lineage>
</organism>
<reference evidence="2" key="2">
    <citation type="submission" date="2020-09" db="EMBL/GenBank/DDBJ databases">
        <authorList>
            <person name="Yu Y."/>
        </authorList>
    </citation>
    <scope>NUCLEOTIDE SEQUENCE</scope>
    <source>
        <strain evidence="2">KCTC 49039</strain>
    </source>
</reference>
<keyword evidence="1" id="KW-1133">Transmembrane helix</keyword>
<evidence type="ECO:0000313" key="2">
    <source>
        <dbReference type="EMBL" id="MBD8079774.1"/>
    </source>
</evidence>
<dbReference type="EMBL" id="JACYHB010000009">
    <property type="protein sequence ID" value="MBD8079774.1"/>
    <property type="molecule type" value="Genomic_DNA"/>
</dbReference>